<dbReference type="InterPro" id="IPR036909">
    <property type="entry name" value="Cyt_c-like_dom_sf"/>
</dbReference>
<dbReference type="AlphaFoldDB" id="A0A5R8Y071"/>
<reference evidence="9 10" key="1">
    <citation type="submission" date="2019-05" db="EMBL/GenBank/DDBJ databases">
        <title>Arcobacter sp. nov., isolated from sea sediment.</title>
        <authorList>
            <person name="Kim W."/>
        </authorList>
    </citation>
    <scope>NUCLEOTIDE SEQUENCE [LARGE SCALE GENOMIC DNA]</scope>
    <source>
        <strain evidence="9 10">CAU 1517</strain>
    </source>
</reference>
<keyword evidence="1" id="KW-0813">Transport</keyword>
<comment type="caution">
    <text evidence="9">The sequence shown here is derived from an EMBL/GenBank/DDBJ whole genome shotgun (WGS) entry which is preliminary data.</text>
</comment>
<evidence type="ECO:0000259" key="8">
    <source>
        <dbReference type="PROSITE" id="PS51007"/>
    </source>
</evidence>
<feature type="signal peptide" evidence="7">
    <location>
        <begin position="1"/>
        <end position="17"/>
    </location>
</feature>
<gene>
    <name evidence="9" type="ORF">FDK22_10295</name>
</gene>
<evidence type="ECO:0000256" key="7">
    <source>
        <dbReference type="SAM" id="SignalP"/>
    </source>
</evidence>
<evidence type="ECO:0000256" key="5">
    <source>
        <dbReference type="ARBA" id="ARBA00023004"/>
    </source>
</evidence>
<dbReference type="SUPFAM" id="SSF46626">
    <property type="entry name" value="Cytochrome c"/>
    <property type="match status" value="1"/>
</dbReference>
<dbReference type="InterPro" id="IPR050597">
    <property type="entry name" value="Cytochrome_c_Oxidase_Subunit"/>
</dbReference>
<feature type="chain" id="PRO_5024382476" evidence="7">
    <location>
        <begin position="18"/>
        <end position="98"/>
    </location>
</feature>
<dbReference type="GO" id="GO:0020037">
    <property type="term" value="F:heme binding"/>
    <property type="evidence" value="ECO:0007669"/>
    <property type="project" value="InterPro"/>
</dbReference>
<dbReference type="Pfam" id="PF00034">
    <property type="entry name" value="Cytochrom_C"/>
    <property type="match status" value="1"/>
</dbReference>
<dbReference type="GO" id="GO:0046872">
    <property type="term" value="F:metal ion binding"/>
    <property type="evidence" value="ECO:0007669"/>
    <property type="project" value="UniProtKB-KW"/>
</dbReference>
<keyword evidence="4" id="KW-0249">Electron transport</keyword>
<proteinExistence type="predicted"/>
<evidence type="ECO:0000256" key="1">
    <source>
        <dbReference type="ARBA" id="ARBA00022448"/>
    </source>
</evidence>
<keyword evidence="7" id="KW-0732">Signal</keyword>
<feature type="domain" description="Cytochrome c" evidence="8">
    <location>
        <begin position="20"/>
        <end position="97"/>
    </location>
</feature>
<dbReference type="InterPro" id="IPR009056">
    <property type="entry name" value="Cyt_c-like_dom"/>
</dbReference>
<dbReference type="RefSeq" id="WP_138152878.1">
    <property type="nucleotide sequence ID" value="NZ_VANU01000004.1"/>
</dbReference>
<evidence type="ECO:0000256" key="4">
    <source>
        <dbReference type="ARBA" id="ARBA00022982"/>
    </source>
</evidence>
<organism evidence="9 10">
    <name type="scientific">Arcobacter arenosus</name>
    <dbReference type="NCBI Taxonomy" id="2576037"/>
    <lineage>
        <taxon>Bacteria</taxon>
        <taxon>Pseudomonadati</taxon>
        <taxon>Campylobacterota</taxon>
        <taxon>Epsilonproteobacteria</taxon>
        <taxon>Campylobacterales</taxon>
        <taxon>Arcobacteraceae</taxon>
        <taxon>Arcobacter</taxon>
    </lineage>
</organism>
<dbReference type="GO" id="GO:0009055">
    <property type="term" value="F:electron transfer activity"/>
    <property type="evidence" value="ECO:0007669"/>
    <property type="project" value="InterPro"/>
</dbReference>
<dbReference type="Proteomes" id="UP000308901">
    <property type="component" value="Unassembled WGS sequence"/>
</dbReference>
<keyword evidence="5 6" id="KW-0408">Iron</keyword>
<dbReference type="PANTHER" id="PTHR33751:SF9">
    <property type="entry name" value="CYTOCHROME C4"/>
    <property type="match status" value="1"/>
</dbReference>
<keyword evidence="2 6" id="KW-0349">Heme</keyword>
<evidence type="ECO:0000256" key="2">
    <source>
        <dbReference type="ARBA" id="ARBA00022617"/>
    </source>
</evidence>
<evidence type="ECO:0000313" key="9">
    <source>
        <dbReference type="EMBL" id="TLP37698.1"/>
    </source>
</evidence>
<dbReference type="EMBL" id="VANU01000004">
    <property type="protein sequence ID" value="TLP37698.1"/>
    <property type="molecule type" value="Genomic_DNA"/>
</dbReference>
<sequence length="98" mass="10894">MKRILATLACLCSLSYAVDYDPVKGSMLSLSCASCHGTDGKSVAVTPLIAGLGQKTMYNILLDYKYDRRPGTMMPKHAKGFSDEELEQISYYFSKIER</sequence>
<keyword evidence="10" id="KW-1185">Reference proteome</keyword>
<evidence type="ECO:0000256" key="3">
    <source>
        <dbReference type="ARBA" id="ARBA00022723"/>
    </source>
</evidence>
<dbReference type="PROSITE" id="PS51007">
    <property type="entry name" value="CYTC"/>
    <property type="match status" value="1"/>
</dbReference>
<dbReference type="OrthoDB" id="5340148at2"/>
<protein>
    <submittedName>
        <fullName evidence="9">C-type cytochrome</fullName>
    </submittedName>
</protein>
<dbReference type="Gene3D" id="1.10.760.10">
    <property type="entry name" value="Cytochrome c-like domain"/>
    <property type="match status" value="1"/>
</dbReference>
<dbReference type="PANTHER" id="PTHR33751">
    <property type="entry name" value="CBB3-TYPE CYTOCHROME C OXIDASE SUBUNIT FIXP"/>
    <property type="match status" value="1"/>
</dbReference>
<keyword evidence="3 6" id="KW-0479">Metal-binding</keyword>
<name>A0A5R8Y071_9BACT</name>
<accession>A0A5R8Y071</accession>
<evidence type="ECO:0000313" key="10">
    <source>
        <dbReference type="Proteomes" id="UP000308901"/>
    </source>
</evidence>
<evidence type="ECO:0000256" key="6">
    <source>
        <dbReference type="PROSITE-ProRule" id="PRU00433"/>
    </source>
</evidence>